<feature type="DNA-binding region" description="H-T-H motif" evidence="2">
    <location>
        <begin position="33"/>
        <end position="52"/>
    </location>
</feature>
<dbReference type="InterPro" id="IPR009057">
    <property type="entry name" value="Homeodomain-like_sf"/>
</dbReference>
<dbReference type="OrthoDB" id="6929199at2"/>
<dbReference type="InterPro" id="IPR050109">
    <property type="entry name" value="HTH-type_TetR-like_transc_reg"/>
</dbReference>
<dbReference type="AlphaFoldDB" id="A0A3S8ZAX5"/>
<keyword evidence="5" id="KW-1185">Reference proteome</keyword>
<keyword evidence="1 2" id="KW-0238">DNA-binding</keyword>
<dbReference type="GO" id="GO:0000976">
    <property type="term" value="F:transcription cis-regulatory region binding"/>
    <property type="evidence" value="ECO:0007669"/>
    <property type="project" value="TreeGrafter"/>
</dbReference>
<accession>A0A3S8ZAX5</accession>
<dbReference type="PANTHER" id="PTHR30055:SF231">
    <property type="entry name" value="TRANSCRIPTIONAL REGULATORY PROTEIN (PROBABLY DEOR-FAMILY)-RELATED"/>
    <property type="match status" value="1"/>
</dbReference>
<evidence type="ECO:0000313" key="4">
    <source>
        <dbReference type="EMBL" id="AZN30648.1"/>
    </source>
</evidence>
<dbReference type="PANTHER" id="PTHR30055">
    <property type="entry name" value="HTH-TYPE TRANSCRIPTIONAL REGULATOR RUTR"/>
    <property type="match status" value="1"/>
</dbReference>
<reference evidence="4 5" key="1">
    <citation type="submission" date="2018-12" db="EMBL/GenBank/DDBJ databases">
        <title>Complete genome sequence of Flaviflexus salsibiostraticola KCTC 33148.</title>
        <authorList>
            <person name="Bae J.-W."/>
        </authorList>
    </citation>
    <scope>NUCLEOTIDE SEQUENCE [LARGE SCALE GENOMIC DNA]</scope>
    <source>
        <strain evidence="4 5">KCTC 33148</strain>
    </source>
</reference>
<dbReference type="KEGG" id="fsl:EJO69_10300"/>
<dbReference type="Proteomes" id="UP000270021">
    <property type="component" value="Chromosome"/>
</dbReference>
<dbReference type="GO" id="GO:0003700">
    <property type="term" value="F:DNA-binding transcription factor activity"/>
    <property type="evidence" value="ECO:0007669"/>
    <property type="project" value="TreeGrafter"/>
</dbReference>
<dbReference type="PROSITE" id="PS50977">
    <property type="entry name" value="HTH_TETR_2"/>
    <property type="match status" value="1"/>
</dbReference>
<gene>
    <name evidence="4" type="ORF">EJO69_10300</name>
</gene>
<dbReference type="Pfam" id="PF17940">
    <property type="entry name" value="TetR_C_31"/>
    <property type="match status" value="1"/>
</dbReference>
<dbReference type="InterPro" id="IPR001647">
    <property type="entry name" value="HTH_TetR"/>
</dbReference>
<evidence type="ECO:0000313" key="5">
    <source>
        <dbReference type="Proteomes" id="UP000270021"/>
    </source>
</evidence>
<dbReference type="Gene3D" id="1.10.357.10">
    <property type="entry name" value="Tetracycline Repressor, domain 2"/>
    <property type="match status" value="1"/>
</dbReference>
<evidence type="ECO:0000256" key="2">
    <source>
        <dbReference type="PROSITE-ProRule" id="PRU00335"/>
    </source>
</evidence>
<proteinExistence type="predicted"/>
<name>A0A3S8ZAX5_9ACTO</name>
<feature type="domain" description="HTH tetR-type" evidence="3">
    <location>
        <begin position="10"/>
        <end position="70"/>
    </location>
</feature>
<dbReference type="InterPro" id="IPR041583">
    <property type="entry name" value="TetR_C_31"/>
</dbReference>
<dbReference type="RefSeq" id="WP_126041583.1">
    <property type="nucleotide sequence ID" value="NZ_CP034438.1"/>
</dbReference>
<dbReference type="EMBL" id="CP034438">
    <property type="protein sequence ID" value="AZN30648.1"/>
    <property type="molecule type" value="Genomic_DNA"/>
</dbReference>
<protein>
    <submittedName>
        <fullName evidence="4">TetR family transcriptional regulator</fullName>
    </submittedName>
</protein>
<evidence type="ECO:0000259" key="3">
    <source>
        <dbReference type="PROSITE" id="PS50977"/>
    </source>
</evidence>
<organism evidence="4 5">
    <name type="scientific">Flaviflexus salsibiostraticola</name>
    <dbReference type="NCBI Taxonomy" id="1282737"/>
    <lineage>
        <taxon>Bacteria</taxon>
        <taxon>Bacillati</taxon>
        <taxon>Actinomycetota</taxon>
        <taxon>Actinomycetes</taxon>
        <taxon>Actinomycetales</taxon>
        <taxon>Actinomycetaceae</taxon>
        <taxon>Flaviflexus</taxon>
    </lineage>
</organism>
<evidence type="ECO:0000256" key="1">
    <source>
        <dbReference type="ARBA" id="ARBA00023125"/>
    </source>
</evidence>
<sequence length="194" mass="20936">MTTPSLTKGEQRQRDLVRAAAEILREEGPGAVSHRKVAARASASLSATTYYFTGLDDLLGQAASLNFNGWIERAARVAAELENREPPTSMDDAVEIVLKSCLPSDAPLENHYLQLTAAAEYPAVRKVYDDNRSALDDAIGTVLAWMGSRLSARLVLAVVDGAAVEALSEGRDIRETARALVRELFVSMGEFAAD</sequence>
<dbReference type="SUPFAM" id="SSF46689">
    <property type="entry name" value="Homeodomain-like"/>
    <property type="match status" value="1"/>
</dbReference>